<dbReference type="NCBIfam" id="TIGR00685">
    <property type="entry name" value="T6PP"/>
    <property type="match status" value="1"/>
</dbReference>
<evidence type="ECO:0000256" key="1">
    <source>
        <dbReference type="ARBA" id="ARBA00005199"/>
    </source>
</evidence>
<comment type="catalytic activity">
    <reaction evidence="4">
        <text>alpha,alpha-trehalose 6-phosphate + H2O = alpha,alpha-trehalose + phosphate</text>
        <dbReference type="Rhea" id="RHEA:23420"/>
        <dbReference type="ChEBI" id="CHEBI:15377"/>
        <dbReference type="ChEBI" id="CHEBI:16551"/>
        <dbReference type="ChEBI" id="CHEBI:43474"/>
        <dbReference type="ChEBI" id="CHEBI:58429"/>
        <dbReference type="EC" id="3.1.3.12"/>
    </reaction>
</comment>
<dbReference type="Gene3D" id="3.40.50.1000">
    <property type="entry name" value="HAD superfamily/HAD-like"/>
    <property type="match status" value="1"/>
</dbReference>
<protein>
    <recommendedName>
        <fullName evidence="4">Trehalose 6-phosphate phosphatase</fullName>
        <ecNumber evidence="4">3.1.3.12</ecNumber>
    </recommendedName>
</protein>
<dbReference type="Proteomes" id="UP001526430">
    <property type="component" value="Unassembled WGS sequence"/>
</dbReference>
<proteinExistence type="inferred from homology"/>
<keyword evidence="6" id="KW-1185">Reference proteome</keyword>
<comment type="caution">
    <text evidence="5">The sequence shown here is derived from an EMBL/GenBank/DDBJ whole genome shotgun (WGS) entry which is preliminary data.</text>
</comment>
<evidence type="ECO:0000256" key="4">
    <source>
        <dbReference type="RuleBase" id="RU361117"/>
    </source>
</evidence>
<keyword evidence="4" id="KW-0479">Metal-binding</keyword>
<dbReference type="SUPFAM" id="SSF56784">
    <property type="entry name" value="HAD-like"/>
    <property type="match status" value="1"/>
</dbReference>
<comment type="cofactor">
    <cofactor evidence="4">
        <name>Mg(2+)</name>
        <dbReference type="ChEBI" id="CHEBI:18420"/>
    </cofactor>
</comment>
<reference evidence="5 6" key="1">
    <citation type="submission" date="2022-10" db="EMBL/GenBank/DDBJ databases">
        <title>Roseococcus glaciei nov., sp. nov., isolated from glacier.</title>
        <authorList>
            <person name="Liu Q."/>
            <person name="Xin Y.-H."/>
        </authorList>
    </citation>
    <scope>NUCLEOTIDE SEQUENCE [LARGE SCALE GENOMIC DNA]</scope>
    <source>
        <strain evidence="5 6">MDT2-1-1</strain>
    </source>
</reference>
<evidence type="ECO:0000256" key="3">
    <source>
        <dbReference type="ARBA" id="ARBA00022801"/>
    </source>
</evidence>
<accession>A0ABT3NTZ5</accession>
<name>A0ABT3NTZ5_9PROT</name>
<comment type="function">
    <text evidence="4">Removes the phosphate from trehalose 6-phosphate to produce free trehalose.</text>
</comment>
<dbReference type="InterPro" id="IPR006379">
    <property type="entry name" value="HAD-SF_hydro_IIB"/>
</dbReference>
<dbReference type="EC" id="3.1.3.12" evidence="4"/>
<evidence type="ECO:0000313" key="5">
    <source>
        <dbReference type="EMBL" id="MCW8085625.1"/>
    </source>
</evidence>
<keyword evidence="4" id="KW-0460">Magnesium</keyword>
<organism evidence="5 6">
    <name type="scientific">Sabulicella glaciei</name>
    <dbReference type="NCBI Taxonomy" id="2984948"/>
    <lineage>
        <taxon>Bacteria</taxon>
        <taxon>Pseudomonadati</taxon>
        <taxon>Pseudomonadota</taxon>
        <taxon>Alphaproteobacteria</taxon>
        <taxon>Acetobacterales</taxon>
        <taxon>Acetobacteraceae</taxon>
        <taxon>Sabulicella</taxon>
    </lineage>
</organism>
<dbReference type="PANTHER" id="PTHR43768">
    <property type="entry name" value="TREHALOSE 6-PHOSPHATE PHOSPHATASE"/>
    <property type="match status" value="1"/>
</dbReference>
<dbReference type="EMBL" id="JAPFQI010000004">
    <property type="protein sequence ID" value="MCW8085625.1"/>
    <property type="molecule type" value="Genomic_DNA"/>
</dbReference>
<sequence>MASNLPEIASDWALFLDLDGTLLDIAPRPDAVVVPLGLVDSLRGVAARLGGAAAIVSGRPVSDVDRFLAPLAMPGGFGHGTEIRLPGGAPTPSQAARTVPREWLDRLREAASGWPGVLVEPKPHGVAMHFRLAPEREAEVHGLMQRCASECEGYALLPAHMAFELRPTGASKALPVEVLMRHAPFGGRRPVFVGDDVTDEDGMEAARRHGGFGLHVGRDFQGGSAEVRAWLARGASA</sequence>
<dbReference type="PANTHER" id="PTHR43768:SF3">
    <property type="entry name" value="TREHALOSE 6-PHOSPHATE PHOSPHATASE"/>
    <property type="match status" value="1"/>
</dbReference>
<dbReference type="InterPro" id="IPR003337">
    <property type="entry name" value="Trehalose_PPase"/>
</dbReference>
<dbReference type="NCBIfam" id="TIGR01484">
    <property type="entry name" value="HAD-SF-IIB"/>
    <property type="match status" value="1"/>
</dbReference>
<gene>
    <name evidence="5" type="primary">otsB</name>
    <name evidence="5" type="ORF">OF850_08315</name>
</gene>
<dbReference type="GO" id="GO:0004805">
    <property type="term" value="F:trehalose-phosphatase activity"/>
    <property type="evidence" value="ECO:0007669"/>
    <property type="project" value="UniProtKB-EC"/>
</dbReference>
<dbReference type="Gene3D" id="3.30.70.1020">
    <property type="entry name" value="Trehalose-6-phosphate phosphatase related protein, domain 2"/>
    <property type="match status" value="1"/>
</dbReference>
<evidence type="ECO:0000313" key="6">
    <source>
        <dbReference type="Proteomes" id="UP001526430"/>
    </source>
</evidence>
<comment type="similarity">
    <text evidence="2 4">Belongs to the trehalose phosphatase family.</text>
</comment>
<dbReference type="RefSeq" id="WP_301589540.1">
    <property type="nucleotide sequence ID" value="NZ_JAPFQI010000004.1"/>
</dbReference>
<evidence type="ECO:0000256" key="2">
    <source>
        <dbReference type="ARBA" id="ARBA00008770"/>
    </source>
</evidence>
<comment type="pathway">
    <text evidence="1 4">Glycan biosynthesis; trehalose biosynthesis.</text>
</comment>
<dbReference type="InterPro" id="IPR044651">
    <property type="entry name" value="OTSB-like"/>
</dbReference>
<dbReference type="Pfam" id="PF02358">
    <property type="entry name" value="Trehalose_PPase"/>
    <property type="match status" value="1"/>
</dbReference>
<keyword evidence="3 4" id="KW-0378">Hydrolase</keyword>
<dbReference type="InterPro" id="IPR036412">
    <property type="entry name" value="HAD-like_sf"/>
</dbReference>
<dbReference type="InterPro" id="IPR023214">
    <property type="entry name" value="HAD_sf"/>
</dbReference>